<feature type="compositionally biased region" description="Basic residues" evidence="1">
    <location>
        <begin position="582"/>
        <end position="593"/>
    </location>
</feature>
<feature type="compositionally biased region" description="Polar residues" evidence="1">
    <location>
        <begin position="555"/>
        <end position="565"/>
    </location>
</feature>
<feature type="region of interest" description="Disordered" evidence="1">
    <location>
        <begin position="1022"/>
        <end position="1082"/>
    </location>
</feature>
<protein>
    <submittedName>
        <fullName evidence="2">Uncharacterized protein</fullName>
    </submittedName>
</protein>
<feature type="compositionally biased region" description="Basic and acidic residues" evidence="1">
    <location>
        <begin position="1179"/>
        <end position="1200"/>
    </location>
</feature>
<name>A0AAV2R930_MEGNR</name>
<feature type="compositionally biased region" description="Basic and acidic residues" evidence="1">
    <location>
        <begin position="471"/>
        <end position="480"/>
    </location>
</feature>
<feature type="compositionally biased region" description="Basic and acidic residues" evidence="1">
    <location>
        <begin position="566"/>
        <end position="581"/>
    </location>
</feature>
<feature type="compositionally biased region" description="Polar residues" evidence="1">
    <location>
        <begin position="456"/>
        <end position="466"/>
    </location>
</feature>
<feature type="compositionally biased region" description="Basic and acidic residues" evidence="1">
    <location>
        <begin position="1055"/>
        <end position="1079"/>
    </location>
</feature>
<organism evidence="2 3">
    <name type="scientific">Meganyctiphanes norvegica</name>
    <name type="common">Northern krill</name>
    <name type="synonym">Thysanopoda norvegica</name>
    <dbReference type="NCBI Taxonomy" id="48144"/>
    <lineage>
        <taxon>Eukaryota</taxon>
        <taxon>Metazoa</taxon>
        <taxon>Ecdysozoa</taxon>
        <taxon>Arthropoda</taxon>
        <taxon>Crustacea</taxon>
        <taxon>Multicrustacea</taxon>
        <taxon>Malacostraca</taxon>
        <taxon>Eumalacostraca</taxon>
        <taxon>Eucarida</taxon>
        <taxon>Euphausiacea</taxon>
        <taxon>Euphausiidae</taxon>
        <taxon>Meganyctiphanes</taxon>
    </lineage>
</organism>
<evidence type="ECO:0000313" key="3">
    <source>
        <dbReference type="Proteomes" id="UP001497623"/>
    </source>
</evidence>
<accession>A0AAV2R930</accession>
<feature type="region of interest" description="Disordered" evidence="1">
    <location>
        <begin position="423"/>
        <end position="725"/>
    </location>
</feature>
<feature type="region of interest" description="Disordered" evidence="1">
    <location>
        <begin position="1347"/>
        <end position="1374"/>
    </location>
</feature>
<feature type="region of interest" description="Disordered" evidence="1">
    <location>
        <begin position="847"/>
        <end position="896"/>
    </location>
</feature>
<feature type="compositionally biased region" description="Basic and acidic residues" evidence="1">
    <location>
        <begin position="488"/>
        <end position="535"/>
    </location>
</feature>
<proteinExistence type="predicted"/>
<dbReference type="Proteomes" id="UP001497623">
    <property type="component" value="Unassembled WGS sequence"/>
</dbReference>
<evidence type="ECO:0000313" key="2">
    <source>
        <dbReference type="EMBL" id="CAL4120438.1"/>
    </source>
</evidence>
<feature type="compositionally biased region" description="Basic and acidic residues" evidence="1">
    <location>
        <begin position="423"/>
        <end position="455"/>
    </location>
</feature>
<evidence type="ECO:0000256" key="1">
    <source>
        <dbReference type="SAM" id="MobiDB-lite"/>
    </source>
</evidence>
<dbReference type="EMBL" id="CAXKWB010018228">
    <property type="protein sequence ID" value="CAL4120438.1"/>
    <property type="molecule type" value="Genomic_DNA"/>
</dbReference>
<feature type="compositionally biased region" description="Polar residues" evidence="1">
    <location>
        <begin position="877"/>
        <end position="893"/>
    </location>
</feature>
<feature type="compositionally biased region" description="Basic and acidic residues" evidence="1">
    <location>
        <begin position="653"/>
        <end position="677"/>
    </location>
</feature>
<feature type="compositionally biased region" description="Basic residues" evidence="1">
    <location>
        <begin position="708"/>
        <end position="717"/>
    </location>
</feature>
<feature type="region of interest" description="Disordered" evidence="1">
    <location>
        <begin position="926"/>
        <end position="985"/>
    </location>
</feature>
<gene>
    <name evidence="2" type="ORF">MNOR_LOCUS22042</name>
</gene>
<reference evidence="2 3" key="1">
    <citation type="submission" date="2024-05" db="EMBL/GenBank/DDBJ databases">
        <authorList>
            <person name="Wallberg A."/>
        </authorList>
    </citation>
    <scope>NUCLEOTIDE SEQUENCE [LARGE SCALE GENOMIC DNA]</scope>
</reference>
<keyword evidence="3" id="KW-1185">Reference proteome</keyword>
<feature type="compositionally biased region" description="Polar residues" evidence="1">
    <location>
        <begin position="639"/>
        <end position="652"/>
    </location>
</feature>
<feature type="compositionally biased region" description="Polar residues" evidence="1">
    <location>
        <begin position="852"/>
        <end position="864"/>
    </location>
</feature>
<sequence length="1388" mass="157413">MVLTPRGLRNFRKKLRVNNSEKYNVIERKDREYMQKIKLTLSSQRKGLERRKNLEKVRKLRLSLSFSKEIEDEVKSDFEQNKSPKAFLPSLKKNKRVFNAVSEAIASTPVRTPLWISESVKNKNPLKGTNNIAFTPVRASLRISESVKKKKPLKEKNNIAFTPLRQPLRISESVKKKKPLKEKNKLSLVPGSENVNNKKVIEEKIKQFFVKHTWVCRRDKRLKIKPQVLMIPLKYLFKAFCDENPDLHVSMQKFCSLKPPKLQIVNTVNFNAFLSIYGGNSKIIISEILKVCVGLPKQLRNLMSLNICDPYKDKCISSACKKCSYYGKICSTNEIEEKIKLSDDHSIMKGTHTKMNIIERFVIGDFTPPPDLKPLQFHEVSRVLQTRLQESNKNIHIVKIIEKANKSPILQILVEKTIKKQTGEYKENQTEEKVVSKDETKKTKKKETVAPKELKAQNNDNEGNQSKKNKKEPPKYEDTKNTSNKRTSPKDEINKMQLEKQIRNQKSNENETDDIPKSMNRESKKGMKEAKKSKVAENNQSTEKKNTRAKKNDTECVQAQTGADQKQSDDELGNKIGEDTNKRKRNSIIHNVKRNITVKSNGKKNEEHNKNIVKRGRGRPKKQTNEKTESILKCLQPVENCSSELQTAVASKSESKGKNDSAKVTNSKERKDTDNMHTSDVNDDTISEVSSTLDKTLHEHDESFSLNKTKRKPKPRTRIVLNPLEKKIKERRQSKITTFLAAEKGLDKSAKNVSKENKSSTEAFIPSMEEYTSDKVLPKSKEAEKYFLDDLVEKSSKQNEPNEISVSKKNFDKEKLKRLKKVRRSIVNELNNSALIDLDSDMADKVEKDNGVQDNKISSKANPKSNDEDILEELSNNERNTVTKTQSVNTNTKKAAKVRRSIVNELNESALNDSDTDVVDKVPEENVVVNTKANPTSKNKKVSTEPSKKSTKSIPKSNKEENSKKTNNKGKAESNTLQSDDKKIKKAAKVRRSIVNELNKSALNNDLDTDVVDKVNEVNLVSDSQKSSKTNLKTNNKKKSKEPIKKVSVANSKSNNKEISKEPLKSKTEPKTLQTDDKKIKKAAKVRRSIVNELNDSALNDLDIDVVDKVDKENKVSGRKRPSKANAKSNMKDTSEEPLSKKRKTETKTLQSDNQKTKKGAKTKTELKTKQSNSKKQSQKKETTKPAENHNRAAAEAKARELLMPEDCPITANLGTMKYLEQRSTLLKAIDNQRESDGDIFSSNIFKKKSGMANLLESDNVDDTFAIRTPQSKGGTTSHDGGVSPFTPRTGMFADWASLANTSTAKTPIINTLPTPTVDTEHKKVVMQVTYHMQKNKRRGIRKLATTAEEDDNPATQPKKNNKKNSLLDLPNMTDDCDLDDLGDDYFF</sequence>
<feature type="compositionally biased region" description="Basic residues" evidence="1">
    <location>
        <begin position="611"/>
        <end position="622"/>
    </location>
</feature>
<feature type="compositionally biased region" description="Basic and acidic residues" evidence="1">
    <location>
        <begin position="542"/>
        <end position="554"/>
    </location>
</feature>
<feature type="region of interest" description="Disordered" evidence="1">
    <location>
        <begin position="1113"/>
        <end position="1200"/>
    </location>
</feature>
<comment type="caution">
    <text evidence="2">The sequence shown here is derived from an EMBL/GenBank/DDBJ whole genome shotgun (WGS) entry which is preliminary data.</text>
</comment>
<feature type="compositionally biased region" description="Basic and acidic residues" evidence="1">
    <location>
        <begin position="1130"/>
        <end position="1140"/>
    </location>
</feature>